<reference evidence="2 3" key="1">
    <citation type="submission" date="2020-06" db="EMBL/GenBank/DDBJ databases">
        <authorList>
            <person name="Li R."/>
            <person name="Bekaert M."/>
        </authorList>
    </citation>
    <scope>NUCLEOTIDE SEQUENCE [LARGE SCALE GENOMIC DNA]</scope>
    <source>
        <strain evidence="3">wild</strain>
    </source>
</reference>
<dbReference type="PANTHER" id="PTHR10656">
    <property type="entry name" value="CELL FATE DETERMINING PROTEIN MAB21-RELATED"/>
    <property type="match status" value="1"/>
</dbReference>
<evidence type="ECO:0000313" key="3">
    <source>
        <dbReference type="Proteomes" id="UP000507470"/>
    </source>
</evidence>
<dbReference type="InterPro" id="IPR024810">
    <property type="entry name" value="MAB21L/cGLR"/>
</dbReference>
<dbReference type="SMART" id="SM01265">
    <property type="entry name" value="Mab-21"/>
    <property type="match status" value="1"/>
</dbReference>
<dbReference type="Gene3D" id="1.10.1410.40">
    <property type="match status" value="1"/>
</dbReference>
<dbReference type="EMBL" id="CACVKT020008953">
    <property type="protein sequence ID" value="CAC5418867.1"/>
    <property type="molecule type" value="Genomic_DNA"/>
</dbReference>
<feature type="domain" description="Mab-21-like HhH/H2TH-like" evidence="1">
    <location>
        <begin position="236"/>
        <end position="327"/>
    </location>
</feature>
<proteinExistence type="predicted"/>
<keyword evidence="3" id="KW-1185">Reference proteome</keyword>
<sequence>MNLTDTNLSLQFNNYLCEIIGSPDVVKTRRNIFTAVDLLNRKSVPKISSGSKAEGLDLNGSDYDAMYPCPFIRVYESFNDVLSAPDKIILHTDTNDTKPGFTKLKFVTKVCRNDLIQDLCETDGEETYISSKRFREQNLHKEMVINGPCQSTASGDYDSAKCLRCNEWITPAQPWIHRSRTAWPDNTLINTAVQYGVLFVPIGFKNSPTEDLQWRLSFSVIEKLLIHSFSHTQLLCYALLKIILKEVIKPRHGDLLCSYFLKTIMFWLSEEISPSKWKPDSMIVCVLDCIRRVIYCVEYKTCLHYFIPENDLFEDRFTGDDHKALLDTLRFVYGSPWTSVFSTKTFLNYSLQSVNSHSMALSASALSCFFYIRVSYNPSSIYREFKRFGNGYNYIFRKDICAYILCVCSRESIQSSDFYNLTDKNKSFYKQYKRIFGYFKISLKSDSITSWLLLATLFYKCKRYRECLDIINYCLFSCTPDKIYLHCTNSLTEQTVFKQMQQKWGLLHAFKYLMIENVCFQYPFCLLPNELISLITGERLRFPPVVYSFLLQLLCCHHLSDYRGKHNALDNLELTIRKRYFIFPNKKIFRIVYKSLEIVRALI</sequence>
<dbReference type="Proteomes" id="UP000507470">
    <property type="component" value="Unassembled WGS sequence"/>
</dbReference>
<protein>
    <recommendedName>
        <fullName evidence="1">Mab-21-like HhH/H2TH-like domain-containing protein</fullName>
    </recommendedName>
</protein>
<dbReference type="PANTHER" id="PTHR10656:SF69">
    <property type="entry name" value="MAB-21-LIKE HHH_H2TH-LIKE DOMAIN-CONTAINING PROTEIN"/>
    <property type="match status" value="1"/>
</dbReference>
<accession>A0A6J8EF19</accession>
<evidence type="ECO:0000313" key="2">
    <source>
        <dbReference type="EMBL" id="CAC5418867.1"/>
    </source>
</evidence>
<dbReference type="InterPro" id="IPR046906">
    <property type="entry name" value="Mab-21_HhH/H2TH-like"/>
</dbReference>
<dbReference type="AlphaFoldDB" id="A0A6J8EF19"/>
<evidence type="ECO:0000259" key="1">
    <source>
        <dbReference type="Pfam" id="PF20266"/>
    </source>
</evidence>
<organism evidence="2 3">
    <name type="scientific">Mytilus coruscus</name>
    <name type="common">Sea mussel</name>
    <dbReference type="NCBI Taxonomy" id="42192"/>
    <lineage>
        <taxon>Eukaryota</taxon>
        <taxon>Metazoa</taxon>
        <taxon>Spiralia</taxon>
        <taxon>Lophotrochozoa</taxon>
        <taxon>Mollusca</taxon>
        <taxon>Bivalvia</taxon>
        <taxon>Autobranchia</taxon>
        <taxon>Pteriomorphia</taxon>
        <taxon>Mytilida</taxon>
        <taxon>Mytiloidea</taxon>
        <taxon>Mytilidae</taxon>
        <taxon>Mytilinae</taxon>
        <taxon>Mytilus</taxon>
    </lineage>
</organism>
<name>A0A6J8EF19_MYTCO</name>
<dbReference type="Pfam" id="PF20266">
    <property type="entry name" value="Mab-21_C"/>
    <property type="match status" value="1"/>
</dbReference>
<gene>
    <name evidence="2" type="ORF">MCOR_51274</name>
</gene>
<dbReference type="OrthoDB" id="6115824at2759"/>